<dbReference type="AlphaFoldDB" id="A0AAN6KHY6"/>
<accession>A0AAN6KHY6</accession>
<name>A0AAN6KHY6_9PEZI</name>
<evidence type="ECO:0000313" key="1">
    <source>
        <dbReference type="EMBL" id="KAK0983347.1"/>
    </source>
</evidence>
<organism evidence="1 2">
    <name type="scientific">Friedmanniomyces endolithicus</name>
    <dbReference type="NCBI Taxonomy" id="329885"/>
    <lineage>
        <taxon>Eukaryota</taxon>
        <taxon>Fungi</taxon>
        <taxon>Dikarya</taxon>
        <taxon>Ascomycota</taxon>
        <taxon>Pezizomycotina</taxon>
        <taxon>Dothideomycetes</taxon>
        <taxon>Dothideomycetidae</taxon>
        <taxon>Mycosphaerellales</taxon>
        <taxon>Teratosphaeriaceae</taxon>
        <taxon>Friedmanniomyces</taxon>
    </lineage>
</organism>
<reference evidence="1" key="1">
    <citation type="submission" date="2023-06" db="EMBL/GenBank/DDBJ databases">
        <title>Black Yeasts Isolated from many extreme environments.</title>
        <authorList>
            <person name="Coleine C."/>
            <person name="Stajich J.E."/>
            <person name="Selbmann L."/>
        </authorList>
    </citation>
    <scope>NUCLEOTIDE SEQUENCE</scope>
    <source>
        <strain evidence="1">CCFEE 5200</strain>
    </source>
</reference>
<dbReference type="EMBL" id="JAUJLE010000102">
    <property type="protein sequence ID" value="KAK0983347.1"/>
    <property type="molecule type" value="Genomic_DNA"/>
</dbReference>
<keyword evidence="2" id="KW-1185">Reference proteome</keyword>
<proteinExistence type="predicted"/>
<dbReference type="Proteomes" id="UP001175353">
    <property type="component" value="Unassembled WGS sequence"/>
</dbReference>
<evidence type="ECO:0000313" key="2">
    <source>
        <dbReference type="Proteomes" id="UP001175353"/>
    </source>
</evidence>
<protein>
    <submittedName>
        <fullName evidence="1">Uncharacterized protein</fullName>
    </submittedName>
</protein>
<dbReference type="Pfam" id="PF10906">
    <property type="entry name" value="Mrx7"/>
    <property type="match status" value="1"/>
</dbReference>
<gene>
    <name evidence="1" type="ORF">LTR91_011290</name>
</gene>
<comment type="caution">
    <text evidence="1">The sequence shown here is derived from an EMBL/GenBank/DDBJ whole genome shotgun (WGS) entry which is preliminary data.</text>
</comment>
<dbReference type="InterPro" id="IPR020301">
    <property type="entry name" value="Mrx7"/>
</dbReference>
<sequence>MSPWLRVVESFLVEQLLRTPAFHRAVEKVAKNVHRVRHGIPPEELGGTRIDTPNSQNNGFLGHFLDEVRTQLGNAESKSKSLSGGSGVNLDSRAMGHAGGVKSKAEAQAARVDEHIAEDAEAAWRETQRNAAVPARQGLLGEYAQALRQQVGKIMQCDTARD</sequence>